<sequence length="190" mass="19973">MSTAAKHGGSKSGGKGARSEVKLKTSAAKKTSGDKVLTPKKGTPKRAGSPAKRKPPPKADGSEARQGGKSEATAEPEAADERWDAVSTSSAAAHNADDTVVGTDNKEWEALSTGRDSNDGLESWVATPRGGFQRDALVASTAIDVNNDTPASMAEREKAEARQQLRDFIQRKRDKLDATQRSSGPSDLEA</sequence>
<organism evidence="2">
    <name type="scientific">Haptolina brevifila</name>
    <dbReference type="NCBI Taxonomy" id="156173"/>
    <lineage>
        <taxon>Eukaryota</taxon>
        <taxon>Haptista</taxon>
        <taxon>Haptophyta</taxon>
        <taxon>Prymnesiophyceae</taxon>
        <taxon>Prymnesiales</taxon>
        <taxon>Prymnesiaceae</taxon>
        <taxon>Haptolina</taxon>
    </lineage>
</organism>
<name>A0A7S2IBW8_9EUKA</name>
<evidence type="ECO:0000256" key="1">
    <source>
        <dbReference type="SAM" id="MobiDB-lite"/>
    </source>
</evidence>
<dbReference type="EMBL" id="HBGU01060088">
    <property type="protein sequence ID" value="CAD9514329.1"/>
    <property type="molecule type" value="Transcribed_RNA"/>
</dbReference>
<feature type="region of interest" description="Disordered" evidence="1">
    <location>
        <begin position="1"/>
        <end position="122"/>
    </location>
</feature>
<feature type="compositionally biased region" description="Polar residues" evidence="1">
    <location>
        <begin position="179"/>
        <end position="190"/>
    </location>
</feature>
<dbReference type="AlphaFoldDB" id="A0A7S2IBW8"/>
<accession>A0A7S2IBW8</accession>
<reference evidence="2" key="1">
    <citation type="submission" date="2021-01" db="EMBL/GenBank/DDBJ databases">
        <authorList>
            <person name="Corre E."/>
            <person name="Pelletier E."/>
            <person name="Niang G."/>
            <person name="Scheremetjew M."/>
            <person name="Finn R."/>
            <person name="Kale V."/>
            <person name="Holt S."/>
            <person name="Cochrane G."/>
            <person name="Meng A."/>
            <person name="Brown T."/>
            <person name="Cohen L."/>
        </authorList>
    </citation>
    <scope>NUCLEOTIDE SEQUENCE</scope>
    <source>
        <strain evidence="2">UTEX LB 985</strain>
    </source>
</reference>
<protein>
    <submittedName>
        <fullName evidence="2">Uncharacterized protein</fullName>
    </submittedName>
</protein>
<feature type="region of interest" description="Disordered" evidence="1">
    <location>
        <begin position="170"/>
        <end position="190"/>
    </location>
</feature>
<proteinExistence type="predicted"/>
<gene>
    <name evidence="2" type="ORF">CBRE1094_LOCUS32663</name>
</gene>
<evidence type="ECO:0000313" key="2">
    <source>
        <dbReference type="EMBL" id="CAD9514329.1"/>
    </source>
</evidence>